<keyword evidence="1" id="KW-1185">Reference proteome</keyword>
<protein>
    <submittedName>
        <fullName evidence="2">Uncharacterized protein</fullName>
    </submittedName>
</protein>
<proteinExistence type="predicted"/>
<reference evidence="2" key="1">
    <citation type="submission" date="2022-11" db="UniProtKB">
        <authorList>
            <consortium name="WormBaseParasite"/>
        </authorList>
    </citation>
    <scope>IDENTIFICATION</scope>
</reference>
<dbReference type="AlphaFoldDB" id="A0A915HNX5"/>
<name>A0A915HNX5_ROMCU</name>
<organism evidence="1 2">
    <name type="scientific">Romanomermis culicivorax</name>
    <name type="common">Nematode worm</name>
    <dbReference type="NCBI Taxonomy" id="13658"/>
    <lineage>
        <taxon>Eukaryota</taxon>
        <taxon>Metazoa</taxon>
        <taxon>Ecdysozoa</taxon>
        <taxon>Nematoda</taxon>
        <taxon>Enoplea</taxon>
        <taxon>Dorylaimia</taxon>
        <taxon>Mermithida</taxon>
        <taxon>Mermithoidea</taxon>
        <taxon>Mermithidae</taxon>
        <taxon>Romanomermis</taxon>
    </lineage>
</organism>
<accession>A0A915HNX5</accession>
<evidence type="ECO:0000313" key="2">
    <source>
        <dbReference type="WBParaSite" id="nRc.2.0.1.t03057-RA"/>
    </source>
</evidence>
<dbReference type="Proteomes" id="UP000887565">
    <property type="component" value="Unplaced"/>
</dbReference>
<evidence type="ECO:0000313" key="1">
    <source>
        <dbReference type="Proteomes" id="UP000887565"/>
    </source>
</evidence>
<dbReference type="WBParaSite" id="nRc.2.0.1.t03057-RA">
    <property type="protein sequence ID" value="nRc.2.0.1.t03057-RA"/>
    <property type="gene ID" value="nRc.2.0.1.g03057"/>
</dbReference>
<sequence>MIRKYSLSEPCLFEHNNQMMKNLNLLNLMKKNSCGTFNPLITRMLGKNTVSSKKFNCCAHCVVAPLISGCCCKVDEGRLSAPHPLAAADWLSFVDVGNTKLLVVCVAVPPQPFIAKGVEAVTGDAADVTDTVPLNNWLTIRQLIDNGTRVFCTGRSVLYEIQGKKFSVLADKNPSDTEKILIATPPEIVGQD</sequence>